<dbReference type="AlphaFoldDB" id="A0A1M5WW72"/>
<keyword evidence="2" id="KW-1185">Reference proteome</keyword>
<dbReference type="RefSeq" id="WP_159431435.1">
    <property type="nucleotide sequence ID" value="NZ_BMEN01000007.1"/>
</dbReference>
<evidence type="ECO:0000313" key="2">
    <source>
        <dbReference type="Proteomes" id="UP000184109"/>
    </source>
</evidence>
<accession>A0A1M5WW72</accession>
<proteinExistence type="predicted"/>
<dbReference type="OrthoDB" id="9901604at2"/>
<gene>
    <name evidence="1" type="ORF">SAMN05444281_2687</name>
</gene>
<reference evidence="2" key="1">
    <citation type="submission" date="2016-11" db="EMBL/GenBank/DDBJ databases">
        <authorList>
            <person name="Varghese N."/>
            <person name="Submissions S."/>
        </authorList>
    </citation>
    <scope>NUCLEOTIDE SEQUENCE [LARGE SCALE GENOMIC DNA]</scope>
    <source>
        <strain evidence="2">DSM 100572</strain>
    </source>
</reference>
<dbReference type="Proteomes" id="UP000184109">
    <property type="component" value="Unassembled WGS sequence"/>
</dbReference>
<sequence>MNNITPKLNYFEFINRIKSDPYLYTSVYDDAKKNLTPEEFKLLQKKLAMSKKS</sequence>
<name>A0A1M5WW72_9FLAO</name>
<evidence type="ECO:0000313" key="1">
    <source>
        <dbReference type="EMBL" id="SHH91558.1"/>
    </source>
</evidence>
<dbReference type="STRING" id="1195760.SAMN05444281_2687"/>
<protein>
    <submittedName>
        <fullName evidence="1">Uncharacterized protein</fullName>
    </submittedName>
</protein>
<organism evidence="1 2">
    <name type="scientific">Wenyingzhuangia marina</name>
    <dbReference type="NCBI Taxonomy" id="1195760"/>
    <lineage>
        <taxon>Bacteria</taxon>
        <taxon>Pseudomonadati</taxon>
        <taxon>Bacteroidota</taxon>
        <taxon>Flavobacteriia</taxon>
        <taxon>Flavobacteriales</taxon>
        <taxon>Flavobacteriaceae</taxon>
        <taxon>Wenyingzhuangia</taxon>
    </lineage>
</organism>
<dbReference type="EMBL" id="FQXQ01000007">
    <property type="protein sequence ID" value="SHH91558.1"/>
    <property type="molecule type" value="Genomic_DNA"/>
</dbReference>